<dbReference type="EMBL" id="WIXE01014874">
    <property type="protein sequence ID" value="KAK5973950.1"/>
    <property type="molecule type" value="Genomic_DNA"/>
</dbReference>
<evidence type="ECO:0000313" key="2">
    <source>
        <dbReference type="Proteomes" id="UP001331761"/>
    </source>
</evidence>
<reference evidence="1 2" key="1">
    <citation type="submission" date="2019-10" db="EMBL/GenBank/DDBJ databases">
        <title>Assembly and Annotation for the nematode Trichostrongylus colubriformis.</title>
        <authorList>
            <person name="Martin J."/>
        </authorList>
    </citation>
    <scope>NUCLEOTIDE SEQUENCE [LARGE SCALE GENOMIC DNA]</scope>
    <source>
        <strain evidence="1">G859</strain>
        <tissue evidence="1">Whole worm</tissue>
    </source>
</reference>
<comment type="caution">
    <text evidence="1">The sequence shown here is derived from an EMBL/GenBank/DDBJ whole genome shotgun (WGS) entry which is preliminary data.</text>
</comment>
<keyword evidence="2" id="KW-1185">Reference proteome</keyword>
<protein>
    <submittedName>
        <fullName evidence="1">Uncharacterized protein</fullName>
    </submittedName>
</protein>
<organism evidence="1 2">
    <name type="scientific">Trichostrongylus colubriformis</name>
    <name type="common">Black scour worm</name>
    <dbReference type="NCBI Taxonomy" id="6319"/>
    <lineage>
        <taxon>Eukaryota</taxon>
        <taxon>Metazoa</taxon>
        <taxon>Ecdysozoa</taxon>
        <taxon>Nematoda</taxon>
        <taxon>Chromadorea</taxon>
        <taxon>Rhabditida</taxon>
        <taxon>Rhabditina</taxon>
        <taxon>Rhabditomorpha</taxon>
        <taxon>Strongyloidea</taxon>
        <taxon>Trichostrongylidae</taxon>
        <taxon>Trichostrongylus</taxon>
    </lineage>
</organism>
<gene>
    <name evidence="1" type="ORF">GCK32_018273</name>
</gene>
<sequence>MFPCSLATCTYRIAGVYVLNTLSVSMFGLNPMQLANCKPNLYNPYRGRLRKVWYILRRISHTRLFGISKEVIDQFTRLETQGLSVEPEVKTKLADIYDGLNPQEQRMWIRYFPYAKFIGQLAKMRKSNTEPVEIILYI</sequence>
<dbReference type="AlphaFoldDB" id="A0AAN8F6A0"/>
<dbReference type="Proteomes" id="UP001331761">
    <property type="component" value="Unassembled WGS sequence"/>
</dbReference>
<evidence type="ECO:0000313" key="1">
    <source>
        <dbReference type="EMBL" id="KAK5973950.1"/>
    </source>
</evidence>
<name>A0AAN8F6A0_TRICO</name>
<accession>A0AAN8F6A0</accession>
<proteinExistence type="predicted"/>